<dbReference type="EMBL" id="CP012752">
    <property type="protein sequence ID" value="ALG08215.1"/>
    <property type="molecule type" value="Genomic_DNA"/>
</dbReference>
<protein>
    <recommendedName>
        <fullName evidence="4">Tetratricopeptide repeat protein</fullName>
    </recommendedName>
</protein>
<evidence type="ECO:0000313" key="3">
    <source>
        <dbReference type="Proteomes" id="UP000063699"/>
    </source>
</evidence>
<evidence type="ECO:0008006" key="4">
    <source>
        <dbReference type="Google" id="ProtNLM"/>
    </source>
</evidence>
<evidence type="ECO:0000313" key="2">
    <source>
        <dbReference type="EMBL" id="ALG08215.1"/>
    </source>
</evidence>
<dbReference type="AlphaFoldDB" id="A0A0N7F3C1"/>
<sequence length="73" mass="7950">MRELLLSPDAAHVVMTVAPHADKAGQVDLARQHYRQAIDLYTAAHSSDQADTARARLDASQARQTTTGHTPSR</sequence>
<dbReference type="SUPFAM" id="SSF116846">
    <property type="entry name" value="MIT domain"/>
    <property type="match status" value="1"/>
</dbReference>
<keyword evidence="3" id="KW-1185">Reference proteome</keyword>
<proteinExistence type="predicted"/>
<reference evidence="2 3" key="1">
    <citation type="submission" date="2015-07" db="EMBL/GenBank/DDBJ databases">
        <title>Genome sequencing of Kibdelosporangium phytohabitans.</title>
        <authorList>
            <person name="Qin S."/>
            <person name="Xing K."/>
        </authorList>
    </citation>
    <scope>NUCLEOTIDE SEQUENCE [LARGE SCALE GENOMIC DNA]</scope>
    <source>
        <strain evidence="2 3">KLBMP1111</strain>
    </source>
</reference>
<dbReference type="KEGG" id="kphy:AOZ06_16020"/>
<feature type="region of interest" description="Disordered" evidence="1">
    <location>
        <begin position="45"/>
        <end position="73"/>
    </location>
</feature>
<name>A0A0N7F3C1_9PSEU</name>
<evidence type="ECO:0000256" key="1">
    <source>
        <dbReference type="SAM" id="MobiDB-lite"/>
    </source>
</evidence>
<feature type="compositionally biased region" description="Polar residues" evidence="1">
    <location>
        <begin position="61"/>
        <end position="73"/>
    </location>
</feature>
<dbReference type="InterPro" id="IPR036181">
    <property type="entry name" value="MIT_dom_sf"/>
</dbReference>
<accession>A0A0N7F3C1</accession>
<gene>
    <name evidence="2" type="ORF">AOZ06_16020</name>
</gene>
<organism evidence="2 3">
    <name type="scientific">Kibdelosporangium phytohabitans</name>
    <dbReference type="NCBI Taxonomy" id="860235"/>
    <lineage>
        <taxon>Bacteria</taxon>
        <taxon>Bacillati</taxon>
        <taxon>Actinomycetota</taxon>
        <taxon>Actinomycetes</taxon>
        <taxon>Pseudonocardiales</taxon>
        <taxon>Pseudonocardiaceae</taxon>
        <taxon>Kibdelosporangium</taxon>
    </lineage>
</organism>
<dbReference type="Proteomes" id="UP000063699">
    <property type="component" value="Chromosome"/>
</dbReference>